<reference evidence="15" key="1">
    <citation type="submission" date="2012-12" db="EMBL/GenBank/DDBJ databases">
        <authorList>
            <person name="Hellsten U."/>
            <person name="Grimwood J."/>
            <person name="Chapman J.A."/>
            <person name="Shapiro H."/>
            <person name="Aerts A."/>
            <person name="Otillar R.P."/>
            <person name="Terry A.Y."/>
            <person name="Boore J.L."/>
            <person name="Simakov O."/>
            <person name="Marletaz F."/>
            <person name="Cho S.-J."/>
            <person name="Edsinger-Gonzales E."/>
            <person name="Havlak P."/>
            <person name="Kuo D.-H."/>
            <person name="Larsson T."/>
            <person name="Lv J."/>
            <person name="Arendt D."/>
            <person name="Savage R."/>
            <person name="Osoegawa K."/>
            <person name="de Jong P."/>
            <person name="Lindberg D.R."/>
            <person name="Seaver E.C."/>
            <person name="Weisblat D.A."/>
            <person name="Putnam N.H."/>
            <person name="Grigoriev I.V."/>
            <person name="Rokhsar D.S."/>
        </authorList>
    </citation>
    <scope>NUCLEOTIDE SEQUENCE</scope>
    <source>
        <strain evidence="15">I ESC-2004</strain>
    </source>
</reference>
<feature type="region of interest" description="Disordered" evidence="9">
    <location>
        <begin position="428"/>
        <end position="449"/>
    </location>
</feature>
<evidence type="ECO:0000313" key="13">
    <source>
        <dbReference type="EMBL" id="ELU11391.1"/>
    </source>
</evidence>
<dbReference type="PANTHER" id="PTHR22655">
    <property type="entry name" value="ATP-DEPENDENT RNA HELICASE TDRD12-RELATED"/>
    <property type="match status" value="1"/>
</dbReference>
<dbReference type="EMBL" id="KB296704">
    <property type="protein sequence ID" value="ELU11391.1"/>
    <property type="molecule type" value="Genomic_DNA"/>
</dbReference>
<dbReference type="GO" id="GO:0003724">
    <property type="term" value="F:RNA helicase activity"/>
    <property type="evidence" value="ECO:0007669"/>
    <property type="project" value="UniProtKB-EC"/>
</dbReference>
<reference evidence="14" key="3">
    <citation type="submission" date="2015-06" db="UniProtKB">
        <authorList>
            <consortium name="EnsemblMetazoa"/>
        </authorList>
    </citation>
    <scope>IDENTIFICATION</scope>
</reference>
<dbReference type="EMBL" id="AMQN01005737">
    <property type="status" value="NOT_ANNOTATED_CDS"/>
    <property type="molecule type" value="Genomic_DNA"/>
</dbReference>
<dbReference type="InterPro" id="IPR016024">
    <property type="entry name" value="ARM-type_fold"/>
</dbReference>
<keyword evidence="4" id="KW-0378">Hydrolase</keyword>
<dbReference type="PROSITE" id="PS51203">
    <property type="entry name" value="CS"/>
    <property type="match status" value="1"/>
</dbReference>
<evidence type="ECO:0000256" key="2">
    <source>
        <dbReference type="ARBA" id="ARBA00022737"/>
    </source>
</evidence>
<feature type="compositionally biased region" description="Basic residues" evidence="9">
    <location>
        <begin position="289"/>
        <end position="300"/>
    </location>
</feature>
<sequence length="1990" mass="220470">MEVPVKVIKVRDASSFTVLEASPETDNALRFSQLEAEMREHFSNEQTPVSRPEFIMPNTICIGFCSSLMKWCRVKILHLMATTRILAASCYLLDYGTQDVLIPYTKLREASEKFLALPYRALQCHLQGIHPISYLTNPDDLHTTKQPCDDWSEAATIFVRRILEAEVNPMMTVLNVNPNDQLDVAIFTHKGGRLCSLAGEAAVSQTAPSQRKPRLITRTGGLPENPPKPSLMSLIESKPKGAGRGLLMKQFLEKKAASPPGAKNKSSRRQHLSPSKKSEDSATSDTEKRKLKARLPRKAKTSPASKVISKSQIRALVSEGLQDPEIVAGLKAAGGNTSALSSDDNSFTLKANRKEAPVTQKCGGQLDFSDMPSLVRHVSLEEQVNSDQSDRKEDISFGYQADLDLTVSPVKQVPAEKDADSFDYCQTTPSHPEEKFLTPIDSTDDDEGLSLRPKGVVEAPPLLQAFIGSTAKPKPTKAVKTILDAVEISPDEEGVFLWSASKMRTPKPYRRVQDTPFTELIKRYFLTGDSLNPYKLQMYAWPAIVRGFDVVAVATSTPTQKAGKTLSHLLPILMEVTRSGFIDKLPRTNGPVVTILCSTWRKVSEVSSMCEKILGHSPLRVQKLFDLPYQRLRYIRLYPLLSAEDAQQTDSHLSTSAFLVLEEADVLVDQFAAELEEALNFRAEAVKMCVMSSTWTSSLRCFVAQYLPEALIIITTRLEAAIFGRVQQVPTVCPDCEKMTHVLGIVDPNVQAIGRSMIVCCDTAETVEVYKLLRSQSLYALYAHADLPVAQVQATNVEWNLTHARNSAPILVCSDEILDSMDVSNVEVIVHFSVAKNSSLFGARLWCARRKFLHPFLAEHPIKQGVVSHLLLSENDSSHASSLVRLLERCDVEIPRKLLAMRDRDLLQKEGSKQAQLCPHFKAFGRCSRQKWCRMRHCFYEALDGAQVPMETVRPPAEGEVKILVTHVRDATCFSARILTHTSASGRVTDLSAEYTKLTMSLGMHLSSSEQQATSDDCEALGLIEVVPVIGELYGWKDPNLCFHRVKVLGLTTKKLDDRGIAAKARVLFVDSGGEQTVPSLELLLLPTPLTSVPHQVIEVIVCRVQPVDQDPEWTQKAGQRSICVTAMTVSGLQADWKVEQSVLHEEMHGVIVLSVGSTLWLDPLVIRENLPYLKRTTNKLNVTNLLLEEDMAVINPGHLHLLYAECEQKLKIPEALNPVFSPSKAFTTRGRLATLKTVEFEVDKDFFVEVHLTAIQDPDQVFLRFANQQAQLDEINAEASEYVQLNTQPNNFSPIANLLVIAKHPDVGSHCRGRIVEINSEAGEVDVFFVDYGEINSVALRDVHPLPDSLFNQTPTLAIECSLMDVEPIGAEWGDEAGDYLWGITQPDGLPISIYAQVKSRSLAKYAGRYGYGIVLWQTNRGYDIKLNEQLVSLGLATVSTRMVEEICYGCAPLNEEIPNVCTLAASMLQTRDFVEQARLACKINRIVRIGTESESYPDEMRLNGSLQCLCRCLPLCHNSDAVSALIEAIQHLCADNMQYAQPISHLTSQKHLFFSRNIEEVLRTDSISTLCHMADDNHPSLAFIASACATFVKLESACADLLVTSGLRIFSQRMNAAASGEPLSPESTMVNCSLILLNLASSVKTRDDLKHVPTVFLENVSKEISSCESDVVVLNCLKALQPLALNHPTLRDSIRKTGGVKAVCANLLTWTNPQMIENGVHLLKSLANNNRFCKDIMVEMDAHKALKIIGKGSDISLEARKIALELNERLKSMLPSDIVARDQSAGSAVISVPGTQINNRPLPRQFLSSTVNIRSERPQVKWSQDKHNILLLVIVKGACDAKCDLDEVVTLSTNSMKFSLIFQSVKYECELGLYELISLSDCQKEVSGNEIRVGLRKVTKGLWPRLTKARGVSYVSVDFDRDFASSDESDSDNDNPKHPLALAKVKRQVQFASLNGTNEVLEVRVESSDTTSESGGSELEEEIIRDLL</sequence>
<evidence type="ECO:0000259" key="12">
    <source>
        <dbReference type="PROSITE" id="PS51203"/>
    </source>
</evidence>
<dbReference type="SUPFAM" id="SSF52540">
    <property type="entry name" value="P-loop containing nucleoside triphosphate hydrolases"/>
    <property type="match status" value="2"/>
</dbReference>
<dbReference type="OrthoDB" id="249932at2759"/>
<comment type="catalytic activity">
    <reaction evidence="7">
        <text>ATP + H2O = ADP + phosphate + H(+)</text>
        <dbReference type="Rhea" id="RHEA:13065"/>
        <dbReference type="ChEBI" id="CHEBI:15377"/>
        <dbReference type="ChEBI" id="CHEBI:15378"/>
        <dbReference type="ChEBI" id="CHEBI:30616"/>
        <dbReference type="ChEBI" id="CHEBI:43474"/>
        <dbReference type="ChEBI" id="CHEBI:456216"/>
        <dbReference type="EC" id="3.6.4.13"/>
    </reaction>
</comment>
<dbReference type="OMA" id="PAYEESC"/>
<dbReference type="InterPro" id="IPR007052">
    <property type="entry name" value="CS_dom"/>
</dbReference>
<feature type="domain" description="CS" evidence="12">
    <location>
        <begin position="1817"/>
        <end position="1909"/>
    </location>
</feature>
<feature type="compositionally biased region" description="Basic and acidic residues" evidence="9">
    <location>
        <begin position="276"/>
        <end position="288"/>
    </location>
</feature>
<keyword evidence="8" id="KW-0863">Zinc-finger</keyword>
<keyword evidence="5" id="KW-0347">Helicase</keyword>
<evidence type="ECO:0000256" key="5">
    <source>
        <dbReference type="ARBA" id="ARBA00022806"/>
    </source>
</evidence>
<evidence type="ECO:0000313" key="14">
    <source>
        <dbReference type="EnsemblMetazoa" id="CapteP221731"/>
    </source>
</evidence>
<dbReference type="Gene3D" id="1.25.10.10">
    <property type="entry name" value="Leucine-rich Repeat Variant"/>
    <property type="match status" value="1"/>
</dbReference>
<dbReference type="InterPro" id="IPR035437">
    <property type="entry name" value="SNase_OB-fold_sf"/>
</dbReference>
<keyword evidence="3" id="KW-0547">Nucleotide-binding</keyword>
<dbReference type="GO" id="GO:0005524">
    <property type="term" value="F:ATP binding"/>
    <property type="evidence" value="ECO:0007669"/>
    <property type="project" value="UniProtKB-KW"/>
</dbReference>
<feature type="region of interest" description="Disordered" evidence="9">
    <location>
        <begin position="1966"/>
        <end position="1990"/>
    </location>
</feature>
<evidence type="ECO:0000256" key="9">
    <source>
        <dbReference type="SAM" id="MobiDB-lite"/>
    </source>
</evidence>
<keyword evidence="8" id="KW-0862">Zinc</keyword>
<proteinExistence type="predicted"/>
<dbReference type="Proteomes" id="UP000014760">
    <property type="component" value="Unassembled WGS sequence"/>
</dbReference>
<feature type="region of interest" description="Disordered" evidence="9">
    <location>
        <begin position="201"/>
        <end position="236"/>
    </location>
</feature>
<dbReference type="CDD" id="cd20379">
    <property type="entry name" value="Tudor_dTUD-like"/>
    <property type="match status" value="1"/>
</dbReference>
<evidence type="ECO:0000256" key="3">
    <source>
        <dbReference type="ARBA" id="ARBA00022741"/>
    </source>
</evidence>
<protein>
    <recommendedName>
        <fullName evidence="1">RNA helicase</fullName>
        <ecNumber evidence="1">3.6.4.13</ecNumber>
    </recommendedName>
</protein>
<keyword evidence="15" id="KW-1185">Reference proteome</keyword>
<feature type="region of interest" description="Disordered" evidence="9">
    <location>
        <begin position="255"/>
        <end position="306"/>
    </location>
</feature>
<keyword evidence="8" id="KW-0479">Metal-binding</keyword>
<gene>
    <name evidence="13" type="ORF">CAPTEDRAFT_221731</name>
</gene>
<dbReference type="Gene3D" id="2.60.40.790">
    <property type="match status" value="1"/>
</dbReference>
<keyword evidence="6" id="KW-0067">ATP-binding</keyword>
<dbReference type="InterPro" id="IPR011989">
    <property type="entry name" value="ARM-like"/>
</dbReference>
<dbReference type="GO" id="GO:0016787">
    <property type="term" value="F:hydrolase activity"/>
    <property type="evidence" value="ECO:0007669"/>
    <property type="project" value="UniProtKB-KW"/>
</dbReference>
<dbReference type="Gene3D" id="3.40.50.300">
    <property type="entry name" value="P-loop containing nucleotide triphosphate hydrolases"/>
    <property type="match status" value="2"/>
</dbReference>
<dbReference type="SMART" id="SM00333">
    <property type="entry name" value="TUDOR"/>
    <property type="match status" value="2"/>
</dbReference>
<evidence type="ECO:0000256" key="1">
    <source>
        <dbReference type="ARBA" id="ARBA00012552"/>
    </source>
</evidence>
<evidence type="ECO:0000313" key="15">
    <source>
        <dbReference type="Proteomes" id="UP000014760"/>
    </source>
</evidence>
<dbReference type="EC" id="3.6.4.13" evidence="1"/>
<evidence type="ECO:0000256" key="6">
    <source>
        <dbReference type="ARBA" id="ARBA00022840"/>
    </source>
</evidence>
<dbReference type="SUPFAM" id="SSF49764">
    <property type="entry name" value="HSP20-like chaperones"/>
    <property type="match status" value="1"/>
</dbReference>
<dbReference type="InterPro" id="IPR002999">
    <property type="entry name" value="Tudor"/>
</dbReference>
<dbReference type="PROSITE" id="PS50304">
    <property type="entry name" value="TUDOR"/>
    <property type="match status" value="1"/>
</dbReference>
<accession>R7V4V2</accession>
<dbReference type="SUPFAM" id="SSF63748">
    <property type="entry name" value="Tudor/PWWP/MBT"/>
    <property type="match status" value="3"/>
</dbReference>
<dbReference type="InterPro" id="IPR000571">
    <property type="entry name" value="Znf_CCCH"/>
</dbReference>
<dbReference type="GO" id="GO:0042078">
    <property type="term" value="P:germ-line stem cell division"/>
    <property type="evidence" value="ECO:0007669"/>
    <property type="project" value="TreeGrafter"/>
</dbReference>
<feature type="domain" description="Tudor" evidence="11">
    <location>
        <begin position="1294"/>
        <end position="1354"/>
    </location>
</feature>
<dbReference type="Gene3D" id="2.30.30.140">
    <property type="match status" value="2"/>
</dbReference>
<name>R7V4V2_CAPTE</name>
<dbReference type="Pfam" id="PF00567">
    <property type="entry name" value="TUDOR"/>
    <property type="match status" value="2"/>
</dbReference>
<dbReference type="PROSITE" id="PS50103">
    <property type="entry name" value="ZF_C3H1"/>
    <property type="match status" value="1"/>
</dbReference>
<keyword evidence="2" id="KW-0677">Repeat</keyword>
<dbReference type="Gene3D" id="2.40.50.90">
    <property type="match status" value="2"/>
</dbReference>
<dbReference type="EnsemblMetazoa" id="CapteT221731">
    <property type="protein sequence ID" value="CapteP221731"/>
    <property type="gene ID" value="CapteG221731"/>
</dbReference>
<evidence type="ECO:0000256" key="4">
    <source>
        <dbReference type="ARBA" id="ARBA00022801"/>
    </source>
</evidence>
<evidence type="ECO:0000259" key="10">
    <source>
        <dbReference type="PROSITE" id="PS50103"/>
    </source>
</evidence>
<dbReference type="InterPro" id="IPR008978">
    <property type="entry name" value="HSP20-like_chaperone"/>
</dbReference>
<dbReference type="STRING" id="283909.R7V4V2"/>
<dbReference type="SUPFAM" id="SSF48371">
    <property type="entry name" value="ARM repeat"/>
    <property type="match status" value="1"/>
</dbReference>
<feature type="compositionally biased region" description="Low complexity" evidence="9">
    <location>
        <begin position="1970"/>
        <end position="1979"/>
    </location>
</feature>
<evidence type="ECO:0000256" key="8">
    <source>
        <dbReference type="PROSITE-ProRule" id="PRU00723"/>
    </source>
</evidence>
<dbReference type="PANTHER" id="PTHR22655:SF2">
    <property type="entry name" value="ATP-DEPENDENT RNA HELICASE TDRD12-RELATED"/>
    <property type="match status" value="1"/>
</dbReference>
<organism evidence="13">
    <name type="scientific">Capitella teleta</name>
    <name type="common">Polychaete worm</name>
    <dbReference type="NCBI Taxonomy" id="283909"/>
    <lineage>
        <taxon>Eukaryota</taxon>
        <taxon>Metazoa</taxon>
        <taxon>Spiralia</taxon>
        <taxon>Lophotrochozoa</taxon>
        <taxon>Annelida</taxon>
        <taxon>Polychaeta</taxon>
        <taxon>Sedentaria</taxon>
        <taxon>Scolecida</taxon>
        <taxon>Capitellidae</taxon>
        <taxon>Capitella</taxon>
    </lineage>
</organism>
<reference evidence="13 15" key="2">
    <citation type="journal article" date="2013" name="Nature">
        <title>Insights into bilaterian evolution from three spiralian genomes.</title>
        <authorList>
            <person name="Simakov O."/>
            <person name="Marletaz F."/>
            <person name="Cho S.J."/>
            <person name="Edsinger-Gonzales E."/>
            <person name="Havlak P."/>
            <person name="Hellsten U."/>
            <person name="Kuo D.H."/>
            <person name="Larsson T."/>
            <person name="Lv J."/>
            <person name="Arendt D."/>
            <person name="Savage R."/>
            <person name="Osoegawa K."/>
            <person name="de Jong P."/>
            <person name="Grimwood J."/>
            <person name="Chapman J.A."/>
            <person name="Shapiro H."/>
            <person name="Aerts A."/>
            <person name="Otillar R.P."/>
            <person name="Terry A.Y."/>
            <person name="Boore J.L."/>
            <person name="Grigoriev I.V."/>
            <person name="Lindberg D.R."/>
            <person name="Seaver E.C."/>
            <person name="Weisblat D.A."/>
            <person name="Putnam N.H."/>
            <person name="Rokhsar D.S."/>
        </authorList>
    </citation>
    <scope>NUCLEOTIDE SEQUENCE</scope>
    <source>
        <strain evidence="13 15">I ESC-2004</strain>
    </source>
</reference>
<evidence type="ECO:0000256" key="7">
    <source>
        <dbReference type="ARBA" id="ARBA00047984"/>
    </source>
</evidence>
<evidence type="ECO:0000259" key="11">
    <source>
        <dbReference type="PROSITE" id="PS50304"/>
    </source>
</evidence>
<feature type="zinc finger region" description="C3H1-type" evidence="8">
    <location>
        <begin position="912"/>
        <end position="940"/>
    </location>
</feature>
<dbReference type="CDD" id="cd20435">
    <property type="entry name" value="Tudor_TDRD12_rpt2"/>
    <property type="match status" value="1"/>
</dbReference>
<dbReference type="InterPro" id="IPR027417">
    <property type="entry name" value="P-loop_NTPase"/>
</dbReference>
<dbReference type="GO" id="GO:0008270">
    <property type="term" value="F:zinc ion binding"/>
    <property type="evidence" value="ECO:0007669"/>
    <property type="project" value="UniProtKB-KW"/>
</dbReference>
<dbReference type="HOGENOM" id="CLU_234081_0_0_1"/>
<feature type="domain" description="C3H1-type" evidence="10">
    <location>
        <begin position="912"/>
        <end position="940"/>
    </location>
</feature>